<name>A0A2S5AAC6_9FLAO</name>
<dbReference type="InterPro" id="IPR024749">
    <property type="entry name" value="Collagen-bd_put"/>
</dbReference>
<dbReference type="InterPro" id="IPR017853">
    <property type="entry name" value="GH"/>
</dbReference>
<evidence type="ECO:0000313" key="5">
    <source>
        <dbReference type="Proteomes" id="UP000237310"/>
    </source>
</evidence>
<dbReference type="Gene3D" id="3.20.20.80">
    <property type="entry name" value="Glycosidases"/>
    <property type="match status" value="1"/>
</dbReference>
<dbReference type="Pfam" id="PF12904">
    <property type="entry name" value="Collagen_bind_2"/>
    <property type="match status" value="1"/>
</dbReference>
<keyword evidence="5" id="KW-1185">Reference proteome</keyword>
<proteinExistence type="predicted"/>
<dbReference type="InterPro" id="IPR025277">
    <property type="entry name" value="Apiosidase-like_cat_dom"/>
</dbReference>
<evidence type="ECO:0000259" key="2">
    <source>
        <dbReference type="Pfam" id="PF12904"/>
    </source>
</evidence>
<evidence type="ECO:0000259" key="3">
    <source>
        <dbReference type="Pfam" id="PF13204"/>
    </source>
</evidence>
<dbReference type="Pfam" id="PF13204">
    <property type="entry name" value="Apiosidase"/>
    <property type="match status" value="1"/>
</dbReference>
<dbReference type="PANTHER" id="PTHR37836:SF3">
    <property type="entry name" value="ENDOGLUCANASE"/>
    <property type="match status" value="1"/>
</dbReference>
<dbReference type="Proteomes" id="UP000237310">
    <property type="component" value="Unassembled WGS sequence"/>
</dbReference>
<feature type="signal peptide" evidence="1">
    <location>
        <begin position="1"/>
        <end position="21"/>
    </location>
</feature>
<comment type="caution">
    <text evidence="4">The sequence shown here is derived from an EMBL/GenBank/DDBJ whole genome shotgun (WGS) entry which is preliminary data.</text>
</comment>
<dbReference type="SUPFAM" id="SSF51445">
    <property type="entry name" value="(Trans)glycosidases"/>
    <property type="match status" value="1"/>
</dbReference>
<feature type="domain" description="Apiosidase-like catalytic" evidence="3">
    <location>
        <begin position="35"/>
        <end position="370"/>
    </location>
</feature>
<reference evidence="4 5" key="1">
    <citation type="submission" date="2018-01" db="EMBL/GenBank/DDBJ databases">
        <authorList>
            <person name="Gaut B.S."/>
            <person name="Morton B.R."/>
            <person name="Clegg M.T."/>
            <person name="Duvall M.R."/>
        </authorList>
    </citation>
    <scope>NUCLEOTIDE SEQUENCE [LARGE SCALE GENOMIC DNA]</scope>
    <source>
        <strain evidence="4 5">HR-AY</strain>
    </source>
</reference>
<dbReference type="EMBL" id="PQVG01000005">
    <property type="protein sequence ID" value="POY39476.1"/>
    <property type="molecule type" value="Genomic_DNA"/>
</dbReference>
<dbReference type="PANTHER" id="PTHR37836">
    <property type="entry name" value="LMO1036 PROTEIN"/>
    <property type="match status" value="1"/>
</dbReference>
<dbReference type="OrthoDB" id="59486at2"/>
<evidence type="ECO:0000313" key="4">
    <source>
        <dbReference type="EMBL" id="POY39476.1"/>
    </source>
</evidence>
<accession>A0A2S5AAC6</accession>
<feature type="chain" id="PRO_5015608758" evidence="1">
    <location>
        <begin position="22"/>
        <end position="465"/>
    </location>
</feature>
<gene>
    <name evidence="4" type="ORF">C3L50_09855</name>
</gene>
<dbReference type="RefSeq" id="WP_103806014.1">
    <property type="nucleotide sequence ID" value="NZ_PQVG01000005.1"/>
</dbReference>
<dbReference type="AlphaFoldDB" id="A0A2S5AAC6"/>
<sequence length="465" mass="52952">MNLKIKYLYALCISFMFTAQSGFSQSKNLPKLKVSKNQYYFVTEDGKPFFWLGDTGWLTFGKLDREGVNKYFQDRKAKGFNVVQIMVLHNINAVNVYGDAALVNEDISKPITTPGNNFNNAAEYDYWDHVDYVLDVAQKNGIYVGMVPVWGTNISSKNSKVSKEQVIKYAQFLANRYKNRTNVIWMNGGDTHGNEFKDIWNGIGSTLKTNNPNQLVTFHPFGRTDSSDDYHTATWLDFNMFQSGHRRYDQDTLPGSFKEDNYKFVQRDLTLKPIKPTLDGEPSYEGIPHGLHDTLQPLWKASDVRRYGYWSVFAGAAGYTYGHNAVMQMFRKGDKPAYGNKVFWYDAIKAPGAGQMVYLKKLMLEFPYFERVPDQSLIANQGEKYDYLVATKGKNYALIYTYTGRKIAINMGKIAGDKVTATWYNPSNGQKTKIGIVANKGVQEFQPTGKKEDGNDWVLILTSNK</sequence>
<protein>
    <submittedName>
        <fullName evidence="4">Glycoside hydrolase</fullName>
    </submittedName>
</protein>
<evidence type="ECO:0000256" key="1">
    <source>
        <dbReference type="SAM" id="SignalP"/>
    </source>
</evidence>
<dbReference type="GO" id="GO:0016787">
    <property type="term" value="F:hydrolase activity"/>
    <property type="evidence" value="ECO:0007669"/>
    <property type="project" value="UniProtKB-KW"/>
</dbReference>
<feature type="domain" description="Putative collagen-binding" evidence="2">
    <location>
        <begin position="372"/>
        <end position="461"/>
    </location>
</feature>
<keyword evidence="1" id="KW-0732">Signal</keyword>
<keyword evidence="4" id="KW-0378">Hydrolase</keyword>
<organism evidence="4 5">
    <name type="scientific">Flavobacterium alvei</name>
    <dbReference type="NCBI Taxonomy" id="2080416"/>
    <lineage>
        <taxon>Bacteria</taxon>
        <taxon>Pseudomonadati</taxon>
        <taxon>Bacteroidota</taxon>
        <taxon>Flavobacteriia</taxon>
        <taxon>Flavobacteriales</taxon>
        <taxon>Flavobacteriaceae</taxon>
        <taxon>Flavobacterium</taxon>
    </lineage>
</organism>